<dbReference type="KEGG" id="vg:24170883"/>
<evidence type="ECO:0000313" key="1">
    <source>
        <dbReference type="EMBL" id="AKC91680.1"/>
    </source>
</evidence>
<name>A0A0E3URB0_9ABAC</name>
<evidence type="ECO:0000313" key="2">
    <source>
        <dbReference type="Proteomes" id="UP000201190"/>
    </source>
</evidence>
<accession>A0A0E3URB0</accession>
<organism evidence="1 2">
    <name type="scientific">Lambdina fiscellaria nucleopolyhedrovirus</name>
    <dbReference type="NCBI Taxonomy" id="1642929"/>
    <lineage>
        <taxon>Viruses</taxon>
        <taxon>Viruses incertae sedis</taxon>
        <taxon>Naldaviricetes</taxon>
        <taxon>Lefavirales</taxon>
        <taxon>Baculoviridae</taxon>
        <taxon>Alphabaculovirus</taxon>
        <taxon>Alphabaculovirus lafiscellariae</taxon>
    </lineage>
</organism>
<dbReference type="RefSeq" id="YP_009133262.1">
    <property type="nucleotide sequence ID" value="NC_026922.1"/>
</dbReference>
<dbReference type="InterPro" id="IPR010033">
    <property type="entry name" value="HAD_SF_ppase_IIIC"/>
</dbReference>
<dbReference type="OrthoDB" id="4999at10239"/>
<dbReference type="InterPro" id="IPR036412">
    <property type="entry name" value="HAD-like_sf"/>
</dbReference>
<proteinExistence type="predicted"/>
<reference evidence="1 2" key="1">
    <citation type="journal article" date="2015" name="Genome Announc.">
        <title>Genome Sequence of an Alphabaculovirus Isolated from the Oak Looper, Lambdina fiscellaria, Contains a Putative 2-Kilobase-Pair Transposable Element Encoding a Transposase and a FLYWCH Domain-Containing Protein.</title>
        <authorList>
            <person name="Rohrmann G.F."/>
            <person name="Erlandson M.A."/>
            <person name="Theilmann D.A."/>
        </authorList>
    </citation>
    <scope>NUCLEOTIDE SEQUENCE [LARGE SCALE GENOMIC DNA]</scope>
    <source>
        <strain evidence="1">GR15</strain>
    </source>
</reference>
<dbReference type="SUPFAM" id="SSF56784">
    <property type="entry name" value="HAD-like"/>
    <property type="match status" value="1"/>
</dbReference>
<dbReference type="EMBL" id="KP752043">
    <property type="protein sequence ID" value="AKC91680.1"/>
    <property type="molecule type" value="Genomic_DNA"/>
</dbReference>
<dbReference type="NCBIfam" id="TIGR01681">
    <property type="entry name" value="HAD-SF-IIIC"/>
    <property type="match status" value="1"/>
</dbReference>
<dbReference type="Proteomes" id="UP000201190">
    <property type="component" value="Segment"/>
</dbReference>
<dbReference type="GeneID" id="24170883"/>
<keyword evidence="2" id="KW-1185">Reference proteome</keyword>
<protein>
    <submittedName>
        <fullName evidence="1">38k protein</fullName>
    </submittedName>
</protein>
<dbReference type="InterPro" id="IPR007827">
    <property type="entry name" value="DUF705"/>
</dbReference>
<sequence length="438" mass="50970">MKQVVGVYKIKSFIFNVGRKVSHQKINQLLVIVAFAKTFENNKQIVTMHSDDGVGRATVANAVNGDFALRNNVYGNSNSSGGGGTVVDSGNAKASSFSTSRCAWIVLRLKRPFVRHHWLVLMQRVDMRRLMFDHTDLFEFVVFKFEPDAVKHIDFETYQMQVIKCADRMDHLRHAIKLAYGTCVFGHTYVINERIPMYAFLKEWYVQNYLEVYQAKQQTFAWEAPHALVFDLDSTLITNERDVRIRDYDVYDSLLDFKRRGCVLLLWSYGSRDHVVHSLNVTNLTNFFDIIICEGQNESGMLLTRKIIDERNYKNNDDDDDKIDDNDDNEKRIGHVFVKKSFYIDLNDDDDNNNRNNCNVSLPLPKSPKIALWYLRKKGVNCLKSITLVDDLNSNNYAYDYFLNVKKCTKPLADWRHYHQQIVNNLESHDANYTKFKC</sequence>
<dbReference type="Pfam" id="PF05152">
    <property type="entry name" value="DUF705"/>
    <property type="match status" value="1"/>
</dbReference>
<dbReference type="NCBIfam" id="TIGR01684">
    <property type="entry name" value="viral_ppase"/>
    <property type="match status" value="1"/>
</dbReference>